<proteinExistence type="predicted"/>
<name>A0A1G7CDL5_9ACTN</name>
<dbReference type="Proteomes" id="UP000198949">
    <property type="component" value="Unassembled WGS sequence"/>
</dbReference>
<feature type="region of interest" description="Disordered" evidence="1">
    <location>
        <begin position="1"/>
        <end position="23"/>
    </location>
</feature>
<accession>A0A1G7CDL5</accession>
<dbReference type="EMBL" id="FNAD01000019">
    <property type="protein sequence ID" value="SDE37462.1"/>
    <property type="molecule type" value="Genomic_DNA"/>
</dbReference>
<evidence type="ECO:0000313" key="2">
    <source>
        <dbReference type="EMBL" id="SDE37462.1"/>
    </source>
</evidence>
<gene>
    <name evidence="2" type="ORF">SAMN05216270_119102</name>
</gene>
<dbReference type="OrthoDB" id="5187600at2"/>
<evidence type="ECO:0000313" key="3">
    <source>
        <dbReference type="Proteomes" id="UP000198949"/>
    </source>
</evidence>
<dbReference type="RefSeq" id="WP_091040078.1">
    <property type="nucleotide sequence ID" value="NZ_FNAD01000019.1"/>
</dbReference>
<organism evidence="2 3">
    <name type="scientific">Glycomyces harbinensis</name>
    <dbReference type="NCBI Taxonomy" id="58114"/>
    <lineage>
        <taxon>Bacteria</taxon>
        <taxon>Bacillati</taxon>
        <taxon>Actinomycetota</taxon>
        <taxon>Actinomycetes</taxon>
        <taxon>Glycomycetales</taxon>
        <taxon>Glycomycetaceae</taxon>
        <taxon>Glycomyces</taxon>
    </lineage>
</organism>
<feature type="compositionally biased region" description="Basic and acidic residues" evidence="1">
    <location>
        <begin position="12"/>
        <end position="22"/>
    </location>
</feature>
<keyword evidence="3" id="KW-1185">Reference proteome</keyword>
<dbReference type="AlphaFoldDB" id="A0A1G7CDL5"/>
<evidence type="ECO:0000256" key="1">
    <source>
        <dbReference type="SAM" id="MobiDB-lite"/>
    </source>
</evidence>
<sequence>MKAEHASSGTGPEDRWNLRSDGEPGVDGHLGYFRKGPAAFSVYQVSPVPNRYTPGPAEYLIDVNDGAGPRECCRFTDDPEDVPVWNRAWNGDEWCPWILEQARAKVADPGDD</sequence>
<reference evidence="3" key="1">
    <citation type="submission" date="2016-10" db="EMBL/GenBank/DDBJ databases">
        <authorList>
            <person name="Varghese N."/>
            <person name="Submissions S."/>
        </authorList>
    </citation>
    <scope>NUCLEOTIDE SEQUENCE [LARGE SCALE GENOMIC DNA]</scope>
    <source>
        <strain evidence="3">CGMCC 4.3516</strain>
    </source>
</reference>
<protein>
    <submittedName>
        <fullName evidence="2">Uncharacterized protein</fullName>
    </submittedName>
</protein>